<name>A0A7W9MSG8_9ACTN</name>
<organism evidence="2 3">
    <name type="scientific">Kribbella italica</name>
    <dbReference type="NCBI Taxonomy" id="1540520"/>
    <lineage>
        <taxon>Bacteria</taxon>
        <taxon>Bacillati</taxon>
        <taxon>Actinomycetota</taxon>
        <taxon>Actinomycetes</taxon>
        <taxon>Propionibacteriales</taxon>
        <taxon>Kribbellaceae</taxon>
        <taxon>Kribbella</taxon>
    </lineage>
</organism>
<evidence type="ECO:0000256" key="1">
    <source>
        <dbReference type="SAM" id="SignalP"/>
    </source>
</evidence>
<proteinExistence type="predicted"/>
<dbReference type="EMBL" id="JACHMY010000001">
    <property type="protein sequence ID" value="MBB5834554.1"/>
    <property type="molecule type" value="Genomic_DNA"/>
</dbReference>
<evidence type="ECO:0000313" key="2">
    <source>
        <dbReference type="EMBL" id="MBB5834554.1"/>
    </source>
</evidence>
<dbReference type="AlphaFoldDB" id="A0A7W9MSG8"/>
<keyword evidence="1" id="KW-0732">Signal</keyword>
<comment type="caution">
    <text evidence="2">The sequence shown here is derived from an EMBL/GenBank/DDBJ whole genome shotgun (WGS) entry which is preliminary data.</text>
</comment>
<feature type="chain" id="PRO_5030781528" evidence="1">
    <location>
        <begin position="27"/>
        <end position="140"/>
    </location>
</feature>
<keyword evidence="3" id="KW-1185">Reference proteome</keyword>
<evidence type="ECO:0000313" key="3">
    <source>
        <dbReference type="Proteomes" id="UP000549971"/>
    </source>
</evidence>
<reference evidence="2 3" key="1">
    <citation type="submission" date="2020-08" db="EMBL/GenBank/DDBJ databases">
        <title>Sequencing the genomes of 1000 actinobacteria strains.</title>
        <authorList>
            <person name="Klenk H.-P."/>
        </authorList>
    </citation>
    <scope>NUCLEOTIDE SEQUENCE [LARGE SCALE GENOMIC DNA]</scope>
    <source>
        <strain evidence="2 3">DSM 28967</strain>
    </source>
</reference>
<feature type="signal peptide" evidence="1">
    <location>
        <begin position="1"/>
        <end position="26"/>
    </location>
</feature>
<accession>A0A7W9MSG8</accession>
<dbReference type="RefSeq" id="WP_184794309.1">
    <property type="nucleotide sequence ID" value="NZ_JACHMY010000001.1"/>
</dbReference>
<dbReference type="Proteomes" id="UP000549971">
    <property type="component" value="Unassembled WGS sequence"/>
</dbReference>
<protein>
    <submittedName>
        <fullName evidence="2">Uncharacterized protein</fullName>
    </submittedName>
</protein>
<gene>
    <name evidence="2" type="ORF">HDA39_001288</name>
</gene>
<sequence>MRTQRSIGVLLACCLLMLLGVNTASAHPAEPVAPAPAAAVPEPHSYYMWCRSPTGLISYPKDPSECRGGNIKIISTYDGAVHGAIDMYALEHKLVRPYKTWTEAYRACTAEIICDLIVAVVQTYLLTKLSIAYKFLRTLL</sequence>